<proteinExistence type="predicted"/>
<keyword evidence="1" id="KW-0175">Coiled coil</keyword>
<dbReference type="AlphaFoldDB" id="A0A7W6GS92"/>
<dbReference type="Pfam" id="PF13767">
    <property type="entry name" value="DUF4168"/>
    <property type="match status" value="1"/>
</dbReference>
<name>A0A7W6GS92_9RHOB</name>
<accession>A0A7W6GS92</accession>
<organism evidence="4 5">
    <name type="scientific">Sagittula marina</name>
    <dbReference type="NCBI Taxonomy" id="943940"/>
    <lineage>
        <taxon>Bacteria</taxon>
        <taxon>Pseudomonadati</taxon>
        <taxon>Pseudomonadota</taxon>
        <taxon>Alphaproteobacteria</taxon>
        <taxon>Rhodobacterales</taxon>
        <taxon>Roseobacteraceae</taxon>
        <taxon>Sagittula</taxon>
    </lineage>
</organism>
<comment type="caution">
    <text evidence="4">The sequence shown here is derived from an EMBL/GenBank/DDBJ whole genome shotgun (WGS) entry which is preliminary data.</text>
</comment>
<protein>
    <recommendedName>
        <fullName evidence="3">DUF4168 domain-containing protein</fullName>
    </recommendedName>
</protein>
<evidence type="ECO:0000313" key="4">
    <source>
        <dbReference type="EMBL" id="MBB3985700.1"/>
    </source>
</evidence>
<feature type="domain" description="DUF4168" evidence="3">
    <location>
        <begin position="53"/>
        <end position="129"/>
    </location>
</feature>
<feature type="chain" id="PRO_5030550762" description="DUF4168 domain-containing protein" evidence="2">
    <location>
        <begin position="27"/>
        <end position="145"/>
    </location>
</feature>
<keyword evidence="5" id="KW-1185">Reference proteome</keyword>
<sequence length="145" mass="15642">MTFRKTLVGSATIAALLAAPLAPAFAQTAEGTTNGKPEIKQEMQQTETQNFTDAQLQGFVDAAMAISEIRQDYLPQLQQASDEDAATELQMQAMEEMQTAVEDTENMNLDLYNQIGAAMQADPEVGERVAALVKEAEEANTQGEG</sequence>
<evidence type="ECO:0000313" key="5">
    <source>
        <dbReference type="Proteomes" id="UP000541426"/>
    </source>
</evidence>
<dbReference type="RefSeq" id="WP_183965476.1">
    <property type="nucleotide sequence ID" value="NZ_BAABBZ010000018.1"/>
</dbReference>
<evidence type="ECO:0000259" key="3">
    <source>
        <dbReference type="Pfam" id="PF13767"/>
    </source>
</evidence>
<dbReference type="InterPro" id="IPR025433">
    <property type="entry name" value="DUF4168"/>
</dbReference>
<gene>
    <name evidence="4" type="ORF">GGQ68_002033</name>
</gene>
<evidence type="ECO:0000256" key="1">
    <source>
        <dbReference type="SAM" id="Coils"/>
    </source>
</evidence>
<keyword evidence="2" id="KW-0732">Signal</keyword>
<dbReference type="EMBL" id="JACIEJ010000004">
    <property type="protein sequence ID" value="MBB3985700.1"/>
    <property type="molecule type" value="Genomic_DNA"/>
</dbReference>
<feature type="coiled-coil region" evidence="1">
    <location>
        <begin position="77"/>
        <end position="114"/>
    </location>
</feature>
<feature type="signal peptide" evidence="2">
    <location>
        <begin position="1"/>
        <end position="26"/>
    </location>
</feature>
<dbReference type="Proteomes" id="UP000541426">
    <property type="component" value="Unassembled WGS sequence"/>
</dbReference>
<evidence type="ECO:0000256" key="2">
    <source>
        <dbReference type="SAM" id="SignalP"/>
    </source>
</evidence>
<reference evidence="4 5" key="1">
    <citation type="submission" date="2020-08" db="EMBL/GenBank/DDBJ databases">
        <title>Genomic Encyclopedia of Type Strains, Phase IV (KMG-IV): sequencing the most valuable type-strain genomes for metagenomic binning, comparative biology and taxonomic classification.</title>
        <authorList>
            <person name="Goeker M."/>
        </authorList>
    </citation>
    <scope>NUCLEOTIDE SEQUENCE [LARGE SCALE GENOMIC DNA]</scope>
    <source>
        <strain evidence="4 5">DSM 102235</strain>
    </source>
</reference>